<dbReference type="AlphaFoldDB" id="A0A919U399"/>
<reference evidence="2" key="1">
    <citation type="submission" date="2021-01" db="EMBL/GenBank/DDBJ databases">
        <title>Whole genome shotgun sequence of Cellulomonas chitinilytica NBRC 110799.</title>
        <authorList>
            <person name="Komaki H."/>
            <person name="Tamura T."/>
        </authorList>
    </citation>
    <scope>NUCLEOTIDE SEQUENCE</scope>
    <source>
        <strain evidence="2">NBRC 110799</strain>
    </source>
</reference>
<protein>
    <submittedName>
        <fullName evidence="2">Uncharacterized protein</fullName>
    </submittedName>
</protein>
<name>A0A919U399_9CELL</name>
<sequence>MPHCGQNPSVRPGAPSRPRPTFAPHAGQNRFASGTCGSAITEPSGSGTGAGGTVVRPAPSRAPRSRVDEVPTRRVVLDPVAAVRADPSAAVASRLELVRPVRVDCSEPGSAAAAPRSGCACANPVPRSVVADAGADVPDDGAVGAWGDPQTSQYPSS</sequence>
<feature type="compositionally biased region" description="Low complexity" evidence="1">
    <location>
        <begin position="131"/>
        <end position="148"/>
    </location>
</feature>
<proteinExistence type="predicted"/>
<comment type="caution">
    <text evidence="2">The sequence shown here is derived from an EMBL/GenBank/DDBJ whole genome shotgun (WGS) entry which is preliminary data.</text>
</comment>
<accession>A0A919U399</accession>
<keyword evidence="3" id="KW-1185">Reference proteome</keyword>
<dbReference type="EMBL" id="BONK01000016">
    <property type="protein sequence ID" value="GIG23106.1"/>
    <property type="molecule type" value="Genomic_DNA"/>
</dbReference>
<organism evidence="2 3">
    <name type="scientific">Cellulomonas chitinilytica</name>
    <dbReference type="NCBI Taxonomy" id="398759"/>
    <lineage>
        <taxon>Bacteria</taxon>
        <taxon>Bacillati</taxon>
        <taxon>Actinomycetota</taxon>
        <taxon>Actinomycetes</taxon>
        <taxon>Micrococcales</taxon>
        <taxon>Cellulomonadaceae</taxon>
        <taxon>Cellulomonas</taxon>
    </lineage>
</organism>
<dbReference type="Proteomes" id="UP000632740">
    <property type="component" value="Unassembled WGS sequence"/>
</dbReference>
<feature type="region of interest" description="Disordered" evidence="1">
    <location>
        <begin position="1"/>
        <end position="70"/>
    </location>
</feature>
<evidence type="ECO:0000313" key="3">
    <source>
        <dbReference type="Proteomes" id="UP000632740"/>
    </source>
</evidence>
<feature type="compositionally biased region" description="Low complexity" evidence="1">
    <location>
        <begin position="53"/>
        <end position="62"/>
    </location>
</feature>
<feature type="compositionally biased region" description="Polar residues" evidence="1">
    <location>
        <begin position="30"/>
        <end position="43"/>
    </location>
</feature>
<gene>
    <name evidence="2" type="ORF">Cch01nite_38300</name>
</gene>
<feature type="region of interest" description="Disordered" evidence="1">
    <location>
        <begin position="131"/>
        <end position="157"/>
    </location>
</feature>
<evidence type="ECO:0000313" key="2">
    <source>
        <dbReference type="EMBL" id="GIG23106.1"/>
    </source>
</evidence>
<evidence type="ECO:0000256" key="1">
    <source>
        <dbReference type="SAM" id="MobiDB-lite"/>
    </source>
</evidence>